<keyword evidence="1" id="KW-0175">Coiled coil</keyword>
<dbReference type="Proteomes" id="UP000326936">
    <property type="component" value="Chromosome"/>
</dbReference>
<dbReference type="RefSeq" id="WP_152430156.1">
    <property type="nucleotide sequence ID" value="NZ_CBCSDK010000002.1"/>
</dbReference>
<reference evidence="2 3" key="1">
    <citation type="submission" date="2019-10" db="EMBL/GenBank/DDBJ databases">
        <title>Complete genome sequence of Vibrio sp. strain THAF100, isolated from non-filtered water from the water column of tank 6 of a marine aquarium containing stony-coral fragments. Water maintained at 26 degree C.</title>
        <authorList>
            <person name="Ruckert C."/>
            <person name="Franco A."/>
            <person name="Kalinowski J."/>
            <person name="Glaeser S."/>
        </authorList>
    </citation>
    <scope>NUCLEOTIDE SEQUENCE [LARGE SCALE GENOMIC DNA]</scope>
    <source>
        <strain evidence="2 3">THAF100</strain>
    </source>
</reference>
<gene>
    <name evidence="2" type="ORF">FIV01_05865</name>
</gene>
<evidence type="ECO:0000256" key="1">
    <source>
        <dbReference type="SAM" id="Coils"/>
    </source>
</evidence>
<dbReference type="OrthoDB" id="9803916at2"/>
<evidence type="ECO:0000313" key="2">
    <source>
        <dbReference type="EMBL" id="QFT25947.1"/>
    </source>
</evidence>
<organism evidence="2 3">
    <name type="scientific">Vibrio aquimaris</name>
    <dbReference type="NCBI Taxonomy" id="2587862"/>
    <lineage>
        <taxon>Bacteria</taxon>
        <taxon>Pseudomonadati</taxon>
        <taxon>Pseudomonadota</taxon>
        <taxon>Gammaproteobacteria</taxon>
        <taxon>Vibrionales</taxon>
        <taxon>Vibrionaceae</taxon>
        <taxon>Vibrio</taxon>
    </lineage>
</organism>
<keyword evidence="3" id="KW-1185">Reference proteome</keyword>
<dbReference type="KEGG" id="vaq:FIV01_05865"/>
<name>A0A5P9CJR3_9VIBR</name>
<accession>A0A5P9CJR3</accession>
<proteinExistence type="predicted"/>
<sequence>MTEEINPLNSLPPYVFGEVSNTNLSVSPSIDHLTTPLILPWNGISEDGTVSRSKRTRRDTYAFNPASSPVRLDTISEVHGRLTRRLASMSTSDLNSLSSEVFMMDQLNWLRCYFSSDPEALRYIDGDLRARSLCLQWNVHSDTDSVLLDDLLAVGFPGLTDGVSATSPAILVSRINSGGARTWDAFHVLPLGKIFGASDGMRLEAAWGRATCRPLYQKSDNYRRGYASGSTGLPLEVDAIKSPLLWAYNQIRSEGTDKTIRSITATERYDQLERDMQARFGFSQGEFERTSQDPEILSTLIRLQGAVAYLAYDHAVLTGSNPQLDPAGEGYVGYMNLRNMFTALLAGLRRYLATSQSNMLEVKAQALTAGTLLDTVNANMKNLLDEEVRKFVAKFSAKYPRISLTEGSTFLIRSLSVPLIAPVGPMGAVSYPIGSNPYTMERMALSDMLMKPIPSGEWYYPDGRPVSNGDKACIADEITKTRSDMDTEIPFRFDQVLRSKQADYTRVLGSALELHANQFVHNEANPAHQRELVEKFKKGKKPAYKCAFKGHTVYGSVFIPYSDDDSQTKYGSDLSKNGLLYSPYNGFVWLETDRFTDTQYVAMRNGLSIQGKAELDAAMEVKSLPATGLIYPGYMGMGGYVQIPPISVGPLQYFEGQVDSEHLTFNYSTTPLYLTNSISEYFDEVFLASHVSLQDRWDEIRDHLMLAVSILNIAAIPFPYLGLALIAGNITIAIVTLADRTSSTGDRAWAIADLVLEPLGAVGDILTLSKRATKMLTDIAQTSGANSPAFTRKLIELAQVELIKQPKRVNDKIVGIVGRIGDNSDYPSFATATLTPNVPSDGMCRGLAFKDAISRLNGSPIDNLTTEFSQNLSLADDVQVLHHTQPVVLNRSQVLSSGEARLATRKAVGTSERGGNSVSLDEEMTFSRANAEILVQLAKHDELSMVIGTRTHAVSLSKSGIGANAKLTLFDPAADQLFEWPLGNEKQNVADILNYIASNYDKGVSRQLGDNPLFLTVLTKSPESRHIYVPKAGMESLMTAVNQLDLDVSQGRLIQPIMVKNSAEKAALQADLVTLAATKPELKPLLDSLEIEELQLNRLSALSIENSALTVVGQSDVPASDIVTDLSALPKGYIDIRYLDARRAANDSMSVNHLTRQSSSEHLVIVGGTDIKATPSEALATAMESAGYSHTRVRDGKLTFPLNRTREEWNIIGLEQRGRAKNVIAQNSNQSGDSNGVALALRDNRERKLLYLTSPRDYRGHKTLRYYLDMGVEREQICVININPRDEQLPDDIQALGKVIILNSRSGIEVEPNQVYHALTGSLGKNKSQFIDKLEGYEEVERELKAFGVDEPSDVGQSTRHIAHDIAGGDSQATKNFFTRTWNAYQNQAVNAEVTQQVDEVYRQIKDSITREGWEGVSLVWSRGLNSEEYSKLRSLGDRNSLSVSSPIEQVEEVKSFKLLDEQKRNPHHLMTPQLYETLKEVNTKKKMLTIPIGDPIEYSPYHSALTGAAKQYYLNSDVSDALNLLQYWNKSSELRDVNHGKFNQGVFLQQLFKKLSEDGIPLQQVGLRSGEMEKGAYMGIPTLYLEEHNAAKGSARLLPVTRGGESAREADESQRVKDDATKIAQKTKQIQKFNNDILKNNDKLSNIRATDSTHPGIAGIVKNIEKLEAKKKTLEAEVAQLEESIKAYQLDASFSAPHRVVNEGDGLGGLPYFIRENLENYVGLYAAQNPADMQSLRLWLRDIASQGADTAFERIPEHIAKGTMTPFEVDVLVNYIEDVIANFTAYRTTYLP</sequence>
<evidence type="ECO:0000313" key="3">
    <source>
        <dbReference type="Proteomes" id="UP000326936"/>
    </source>
</evidence>
<dbReference type="EMBL" id="CP045350">
    <property type="protein sequence ID" value="QFT25947.1"/>
    <property type="molecule type" value="Genomic_DNA"/>
</dbReference>
<feature type="coiled-coil region" evidence="1">
    <location>
        <begin position="1658"/>
        <end position="1692"/>
    </location>
</feature>
<protein>
    <submittedName>
        <fullName evidence="2">Uncharacterized protein</fullName>
    </submittedName>
</protein>